<dbReference type="PANTHER" id="PTHR24379">
    <property type="entry name" value="KRAB AND ZINC FINGER DOMAIN-CONTAINING"/>
    <property type="match status" value="1"/>
</dbReference>
<evidence type="ECO:0000313" key="8">
    <source>
        <dbReference type="Proteomes" id="UP001187531"/>
    </source>
</evidence>
<dbReference type="EMBL" id="JAVRJZ010000018">
    <property type="protein sequence ID" value="KAK2708590.1"/>
    <property type="molecule type" value="Genomic_DNA"/>
</dbReference>
<evidence type="ECO:0000313" key="7">
    <source>
        <dbReference type="EMBL" id="KAK2708590.1"/>
    </source>
</evidence>
<feature type="domain" description="C2H2-type" evidence="6">
    <location>
        <begin position="106"/>
        <end position="133"/>
    </location>
</feature>
<dbReference type="GO" id="GO:0008270">
    <property type="term" value="F:zinc ion binding"/>
    <property type="evidence" value="ECO:0007669"/>
    <property type="project" value="UniProtKB-KW"/>
</dbReference>
<organism evidence="7 8">
    <name type="scientific">Artemia franciscana</name>
    <name type="common">Brine shrimp</name>
    <name type="synonym">Artemia sanfranciscana</name>
    <dbReference type="NCBI Taxonomy" id="6661"/>
    <lineage>
        <taxon>Eukaryota</taxon>
        <taxon>Metazoa</taxon>
        <taxon>Ecdysozoa</taxon>
        <taxon>Arthropoda</taxon>
        <taxon>Crustacea</taxon>
        <taxon>Branchiopoda</taxon>
        <taxon>Anostraca</taxon>
        <taxon>Artemiidae</taxon>
        <taxon>Artemia</taxon>
    </lineage>
</organism>
<dbReference type="PROSITE" id="PS00028">
    <property type="entry name" value="ZINC_FINGER_C2H2_1"/>
    <property type="match status" value="5"/>
</dbReference>
<name>A0AA88HGA7_ARTSF</name>
<keyword evidence="3 5" id="KW-0863">Zinc-finger</keyword>
<dbReference type="SMART" id="SM00355">
    <property type="entry name" value="ZnF_C2H2"/>
    <property type="match status" value="6"/>
</dbReference>
<accession>A0AA88HGA7</accession>
<keyword evidence="8" id="KW-1185">Reference proteome</keyword>
<evidence type="ECO:0000256" key="3">
    <source>
        <dbReference type="ARBA" id="ARBA00022771"/>
    </source>
</evidence>
<dbReference type="PROSITE" id="PS50157">
    <property type="entry name" value="ZINC_FINGER_C2H2_2"/>
    <property type="match status" value="3"/>
</dbReference>
<proteinExistence type="predicted"/>
<dbReference type="Proteomes" id="UP001187531">
    <property type="component" value="Unassembled WGS sequence"/>
</dbReference>
<keyword evidence="4" id="KW-0862">Zinc</keyword>
<sequence length="323" mass="37473">MSDTASTSQILIVNQQESCVFCDVKFESKEELQTHFRKHATGEIPILNALQKQGRFNRKPAIKADGKSNGYTTEKICCDECTEQFETVSLTIQHKHKKHKNSTIRYYCIYCGMQFPLKYSLEVHMKTHPNEAKDAEENCKHICLTCGFSFHNAKALEYHKTKVHNRVTLQEKVETPPPSSKVRQMNDSYYPVYFCHLCGSEYCIKYNLERHLSDRHTQEEREALPTQLVSCETCDAIFFGEKPYHNHLLSHKEDDLIIRDPAERDTFPLSPCVEMCQNLYYTHNWQTCQTTTFWIYLIHVGFRSLTVKLGELKVEVGENGPGL</sequence>
<evidence type="ECO:0000256" key="5">
    <source>
        <dbReference type="PROSITE-ProRule" id="PRU00042"/>
    </source>
</evidence>
<dbReference type="Pfam" id="PF13894">
    <property type="entry name" value="zf-C2H2_4"/>
    <property type="match status" value="1"/>
</dbReference>
<dbReference type="PANTHER" id="PTHR24379:SF121">
    <property type="entry name" value="C2H2-TYPE DOMAIN-CONTAINING PROTEIN"/>
    <property type="match status" value="1"/>
</dbReference>
<keyword evidence="2" id="KW-0677">Repeat</keyword>
<feature type="domain" description="C2H2-type" evidence="6">
    <location>
        <begin position="193"/>
        <end position="221"/>
    </location>
</feature>
<comment type="caution">
    <text evidence="7">The sequence shown here is derived from an EMBL/GenBank/DDBJ whole genome shotgun (WGS) entry which is preliminary data.</text>
</comment>
<protein>
    <recommendedName>
        <fullName evidence="6">C2H2-type domain-containing protein</fullName>
    </recommendedName>
</protein>
<dbReference type="InterPro" id="IPR036236">
    <property type="entry name" value="Znf_C2H2_sf"/>
</dbReference>
<dbReference type="SUPFAM" id="SSF57667">
    <property type="entry name" value="beta-beta-alpha zinc fingers"/>
    <property type="match status" value="1"/>
</dbReference>
<feature type="domain" description="C2H2-type" evidence="6">
    <location>
        <begin position="17"/>
        <end position="45"/>
    </location>
</feature>
<reference evidence="7" key="1">
    <citation type="submission" date="2023-07" db="EMBL/GenBank/DDBJ databases">
        <title>Chromosome-level genome assembly of Artemia franciscana.</title>
        <authorList>
            <person name="Jo E."/>
        </authorList>
    </citation>
    <scope>NUCLEOTIDE SEQUENCE</scope>
    <source>
        <tissue evidence="7">Whole body</tissue>
    </source>
</reference>
<dbReference type="AlphaFoldDB" id="A0AA88HGA7"/>
<evidence type="ECO:0000256" key="2">
    <source>
        <dbReference type="ARBA" id="ARBA00022737"/>
    </source>
</evidence>
<dbReference type="InterPro" id="IPR013087">
    <property type="entry name" value="Znf_C2H2_type"/>
</dbReference>
<gene>
    <name evidence="7" type="ORF">QYM36_014256</name>
</gene>
<evidence type="ECO:0000259" key="6">
    <source>
        <dbReference type="PROSITE" id="PS50157"/>
    </source>
</evidence>
<evidence type="ECO:0000256" key="4">
    <source>
        <dbReference type="ARBA" id="ARBA00022833"/>
    </source>
</evidence>
<evidence type="ECO:0000256" key="1">
    <source>
        <dbReference type="ARBA" id="ARBA00022723"/>
    </source>
</evidence>
<keyword evidence="1" id="KW-0479">Metal-binding</keyword>
<dbReference type="Gene3D" id="3.30.160.60">
    <property type="entry name" value="Classic Zinc Finger"/>
    <property type="match status" value="3"/>
</dbReference>